<dbReference type="Proteomes" id="UP000025227">
    <property type="component" value="Unplaced"/>
</dbReference>
<reference evidence="12" key="1">
    <citation type="submission" date="2020-12" db="UniProtKB">
        <authorList>
            <consortium name="WormBaseParasite"/>
        </authorList>
    </citation>
    <scope>IDENTIFICATION</scope>
    <source>
        <strain evidence="12">MHco3</strain>
    </source>
</reference>
<sequence length="237" mass="24861">MTMLQQILLISVIIGTVHVHEVDCANEVLKARAYIFEAVKGGDPAKTVGIIDLVQTGTLVKMNGSVSGLQPGLHGFHIHEKGDLGNGCLAAGAHFNPHKMMHGAPEDSNRHVGDLGNIETPKTGDTPILISDSVISLTGQHNVIGRAIVIHADMDDLGRGTSELSKTTGNAGARVACGVIGISEEVDVIPTQPPLSTVSESATTAEQLNRGSSGSTYLSRLWVTLGLSLITILIMSY</sequence>
<feature type="domain" description="Superoxide dismutase copper/zinc binding" evidence="10">
    <location>
        <begin position="49"/>
        <end position="180"/>
    </location>
</feature>
<accession>A0A7I4Y8M4</accession>
<dbReference type="SUPFAM" id="SSF49329">
    <property type="entry name" value="Cu,Zn superoxide dismutase-like"/>
    <property type="match status" value="1"/>
</dbReference>
<evidence type="ECO:0000259" key="10">
    <source>
        <dbReference type="Pfam" id="PF00080"/>
    </source>
</evidence>
<dbReference type="FunFam" id="2.60.40.200:FF:000004">
    <property type="entry name" value="Copper chaperone for superoxide dismutase"/>
    <property type="match status" value="1"/>
</dbReference>
<dbReference type="GO" id="GO:0004784">
    <property type="term" value="F:superoxide dismutase activity"/>
    <property type="evidence" value="ECO:0007669"/>
    <property type="project" value="UniProtKB-EC"/>
</dbReference>
<comment type="similarity">
    <text evidence="2 8">Belongs to the Cu-Zn superoxide dismutase family.</text>
</comment>
<dbReference type="GO" id="GO:0005576">
    <property type="term" value="C:extracellular region"/>
    <property type="evidence" value="ECO:0007669"/>
    <property type="project" value="UniProtKB-SubCell"/>
</dbReference>
<name>A0A7I4Y8M4_HAECO</name>
<dbReference type="OrthoDB" id="2015551at2759"/>
<evidence type="ECO:0000256" key="3">
    <source>
        <dbReference type="ARBA" id="ARBA00022723"/>
    </source>
</evidence>
<evidence type="ECO:0000256" key="1">
    <source>
        <dbReference type="ARBA" id="ARBA00004239"/>
    </source>
</evidence>
<dbReference type="PROSITE" id="PS00332">
    <property type="entry name" value="SOD_CU_ZN_2"/>
    <property type="match status" value="1"/>
</dbReference>
<dbReference type="InterPro" id="IPR001424">
    <property type="entry name" value="SOD_Cu_Zn_dom"/>
</dbReference>
<dbReference type="PANTHER" id="PTHR10003">
    <property type="entry name" value="SUPEROXIDE DISMUTASE CU-ZN -RELATED"/>
    <property type="match status" value="1"/>
</dbReference>
<feature type="chain" id="PRO_5029746451" description="Superoxide dismutase [Cu-Zn]" evidence="9">
    <location>
        <begin position="20"/>
        <end position="237"/>
    </location>
</feature>
<comment type="catalytic activity">
    <reaction evidence="8">
        <text>2 superoxide + 2 H(+) = H2O2 + O2</text>
        <dbReference type="Rhea" id="RHEA:20696"/>
        <dbReference type="ChEBI" id="CHEBI:15378"/>
        <dbReference type="ChEBI" id="CHEBI:15379"/>
        <dbReference type="ChEBI" id="CHEBI:16240"/>
        <dbReference type="ChEBI" id="CHEBI:18421"/>
        <dbReference type="EC" id="1.15.1.1"/>
    </reaction>
</comment>
<evidence type="ECO:0000313" key="11">
    <source>
        <dbReference type="Proteomes" id="UP000025227"/>
    </source>
</evidence>
<dbReference type="OMA" id="GNGCLSA"/>
<dbReference type="PRINTS" id="PR00068">
    <property type="entry name" value="CUZNDISMTASE"/>
</dbReference>
<feature type="signal peptide" evidence="9">
    <location>
        <begin position="1"/>
        <end position="19"/>
    </location>
</feature>
<dbReference type="Gene3D" id="2.60.40.200">
    <property type="entry name" value="Superoxide dismutase, copper/zinc binding domain"/>
    <property type="match status" value="1"/>
</dbReference>
<comment type="cofactor">
    <cofactor evidence="8">
        <name>Zn(2+)</name>
        <dbReference type="ChEBI" id="CHEBI:29105"/>
    </cofactor>
    <text evidence="8">Binds 1 zinc ion per subunit.</text>
</comment>
<proteinExistence type="inferred from homology"/>
<keyword evidence="6 8" id="KW-0186">Copper</keyword>
<keyword evidence="5" id="KW-0049">Antioxidant</keyword>
<dbReference type="AlphaFoldDB" id="A0A7I4Y8M4"/>
<dbReference type="PROSITE" id="PS00087">
    <property type="entry name" value="SOD_CU_ZN_1"/>
    <property type="match status" value="1"/>
</dbReference>
<evidence type="ECO:0000256" key="4">
    <source>
        <dbReference type="ARBA" id="ARBA00022833"/>
    </source>
</evidence>
<evidence type="ECO:0000256" key="8">
    <source>
        <dbReference type="RuleBase" id="RU000393"/>
    </source>
</evidence>
<dbReference type="Pfam" id="PF00080">
    <property type="entry name" value="Sod_Cu"/>
    <property type="match status" value="1"/>
</dbReference>
<evidence type="ECO:0000256" key="6">
    <source>
        <dbReference type="ARBA" id="ARBA00023008"/>
    </source>
</evidence>
<keyword evidence="7" id="KW-1015">Disulfide bond</keyword>
<keyword evidence="3 8" id="KW-0479">Metal-binding</keyword>
<evidence type="ECO:0000313" key="12">
    <source>
        <dbReference type="WBParaSite" id="HCON_00066000-00002"/>
    </source>
</evidence>
<evidence type="ECO:0000256" key="2">
    <source>
        <dbReference type="ARBA" id="ARBA00010457"/>
    </source>
</evidence>
<dbReference type="EC" id="1.15.1.1" evidence="8"/>
<evidence type="ECO:0000256" key="9">
    <source>
        <dbReference type="SAM" id="SignalP"/>
    </source>
</evidence>
<keyword evidence="8" id="KW-0560">Oxidoreductase</keyword>
<dbReference type="CDD" id="cd00305">
    <property type="entry name" value="Cu-Zn_Superoxide_Dismutase"/>
    <property type="match status" value="1"/>
</dbReference>
<evidence type="ECO:0000256" key="7">
    <source>
        <dbReference type="ARBA" id="ARBA00023157"/>
    </source>
</evidence>
<protein>
    <recommendedName>
        <fullName evidence="8">Superoxide dismutase [Cu-Zn]</fullName>
        <ecNumber evidence="8">1.15.1.1</ecNumber>
    </recommendedName>
</protein>
<dbReference type="InterPro" id="IPR036423">
    <property type="entry name" value="SOD-like_Cu/Zn_dom_sf"/>
</dbReference>
<comment type="cofactor">
    <cofactor evidence="8">
        <name>Cu cation</name>
        <dbReference type="ChEBI" id="CHEBI:23378"/>
    </cofactor>
    <text evidence="8">Binds 1 copper ion per subunit.</text>
</comment>
<comment type="function">
    <text evidence="8">Destroys radicals which are normally produced within the cells and which are toxic to biological systems.</text>
</comment>
<evidence type="ECO:0000256" key="5">
    <source>
        <dbReference type="ARBA" id="ARBA00022862"/>
    </source>
</evidence>
<dbReference type="GO" id="GO:0005507">
    <property type="term" value="F:copper ion binding"/>
    <property type="evidence" value="ECO:0007669"/>
    <property type="project" value="InterPro"/>
</dbReference>
<keyword evidence="9" id="KW-0732">Signal</keyword>
<comment type="subcellular location">
    <subcellularLocation>
        <location evidence="1">Secreted</location>
        <location evidence="1">Extracellular space</location>
    </subcellularLocation>
</comment>
<keyword evidence="11" id="KW-1185">Reference proteome</keyword>
<keyword evidence="4 8" id="KW-0862">Zinc</keyword>
<dbReference type="InterPro" id="IPR018152">
    <property type="entry name" value="SOD_Cu/Zn_BS"/>
</dbReference>
<dbReference type="WBParaSite" id="HCON_00066000-00002">
    <property type="protein sequence ID" value="HCON_00066000-00002"/>
    <property type="gene ID" value="HCON_00066000"/>
</dbReference>
<dbReference type="InterPro" id="IPR024134">
    <property type="entry name" value="SOD_Cu/Zn_/chaperone"/>
</dbReference>
<organism evidence="11 12">
    <name type="scientific">Haemonchus contortus</name>
    <name type="common">Barber pole worm</name>
    <dbReference type="NCBI Taxonomy" id="6289"/>
    <lineage>
        <taxon>Eukaryota</taxon>
        <taxon>Metazoa</taxon>
        <taxon>Ecdysozoa</taxon>
        <taxon>Nematoda</taxon>
        <taxon>Chromadorea</taxon>
        <taxon>Rhabditida</taxon>
        <taxon>Rhabditina</taxon>
        <taxon>Rhabditomorpha</taxon>
        <taxon>Strongyloidea</taxon>
        <taxon>Trichostrongylidae</taxon>
        <taxon>Haemonchus</taxon>
    </lineage>
</organism>